<evidence type="ECO:0000256" key="1">
    <source>
        <dbReference type="SAM" id="MobiDB-lite"/>
    </source>
</evidence>
<evidence type="ECO:0000313" key="3">
    <source>
        <dbReference type="Proteomes" id="UP000007014"/>
    </source>
</evidence>
<accession>M1UV23</accession>
<reference evidence="2 3" key="1">
    <citation type="journal article" date="2004" name="Nature">
        <title>Genome sequence of the ultrasmall unicellular red alga Cyanidioschyzon merolae 10D.</title>
        <authorList>
            <person name="Matsuzaki M."/>
            <person name="Misumi O."/>
            <person name="Shin-i T."/>
            <person name="Maruyama S."/>
            <person name="Takahara M."/>
            <person name="Miyagishima S."/>
            <person name="Mori T."/>
            <person name="Nishida K."/>
            <person name="Yagisawa F."/>
            <person name="Nishida K."/>
            <person name="Yoshida Y."/>
            <person name="Nishimura Y."/>
            <person name="Nakao S."/>
            <person name="Kobayashi T."/>
            <person name="Momoyama Y."/>
            <person name="Higashiyama T."/>
            <person name="Minoda A."/>
            <person name="Sano M."/>
            <person name="Nomoto H."/>
            <person name="Oishi K."/>
            <person name="Hayashi H."/>
            <person name="Ohta F."/>
            <person name="Nishizaka S."/>
            <person name="Haga S."/>
            <person name="Miura S."/>
            <person name="Morishita T."/>
            <person name="Kabeya Y."/>
            <person name="Terasawa K."/>
            <person name="Suzuki Y."/>
            <person name="Ishii Y."/>
            <person name="Asakawa S."/>
            <person name="Takano H."/>
            <person name="Ohta N."/>
            <person name="Kuroiwa H."/>
            <person name="Tanaka K."/>
            <person name="Shimizu N."/>
            <person name="Sugano S."/>
            <person name="Sato N."/>
            <person name="Nozaki H."/>
            <person name="Ogasawara N."/>
            <person name="Kohara Y."/>
            <person name="Kuroiwa T."/>
        </authorList>
    </citation>
    <scope>NUCLEOTIDE SEQUENCE [LARGE SCALE GENOMIC DNA]</scope>
    <source>
        <strain evidence="2 3">10D</strain>
    </source>
</reference>
<name>M1UV23_CYAM1</name>
<dbReference type="RefSeq" id="XP_005537792.1">
    <property type="nucleotide sequence ID" value="XM_005537735.1"/>
</dbReference>
<gene>
    <name evidence="2" type="ORF">CYME_CMP113C</name>
</gene>
<reference evidence="2 3" key="2">
    <citation type="journal article" date="2007" name="BMC Biol.">
        <title>A 100%-complete sequence reveals unusually simple genomic features in the hot-spring red alga Cyanidioschyzon merolae.</title>
        <authorList>
            <person name="Nozaki H."/>
            <person name="Takano H."/>
            <person name="Misumi O."/>
            <person name="Terasawa K."/>
            <person name="Matsuzaki M."/>
            <person name="Maruyama S."/>
            <person name="Nishida K."/>
            <person name="Yagisawa F."/>
            <person name="Yoshida Y."/>
            <person name="Fujiwara T."/>
            <person name="Takio S."/>
            <person name="Tamura K."/>
            <person name="Chung S.J."/>
            <person name="Nakamura S."/>
            <person name="Kuroiwa H."/>
            <person name="Tanaka K."/>
            <person name="Sato N."/>
            <person name="Kuroiwa T."/>
        </authorList>
    </citation>
    <scope>NUCLEOTIDE SEQUENCE [LARGE SCALE GENOMIC DNA]</scope>
    <source>
        <strain evidence="2 3">10D</strain>
    </source>
</reference>
<organism evidence="2 3">
    <name type="scientific">Cyanidioschyzon merolae (strain NIES-3377 / 10D)</name>
    <name type="common">Unicellular red alga</name>
    <dbReference type="NCBI Taxonomy" id="280699"/>
    <lineage>
        <taxon>Eukaryota</taxon>
        <taxon>Rhodophyta</taxon>
        <taxon>Bangiophyceae</taxon>
        <taxon>Cyanidiales</taxon>
        <taxon>Cyanidiaceae</taxon>
        <taxon>Cyanidioschyzon</taxon>
    </lineage>
</organism>
<dbReference type="Gramene" id="CMP113CT">
    <property type="protein sequence ID" value="CMP113CT"/>
    <property type="gene ID" value="CMP113C"/>
</dbReference>
<proteinExistence type="predicted"/>
<feature type="region of interest" description="Disordered" evidence="1">
    <location>
        <begin position="381"/>
        <end position="411"/>
    </location>
</feature>
<protein>
    <submittedName>
        <fullName evidence="2">Uncharacterized protein</fullName>
    </submittedName>
</protein>
<dbReference type="EMBL" id="AP006498">
    <property type="protein sequence ID" value="BAM81756.1"/>
    <property type="molecule type" value="Genomic_DNA"/>
</dbReference>
<evidence type="ECO:0000313" key="2">
    <source>
        <dbReference type="EMBL" id="BAM81756.1"/>
    </source>
</evidence>
<dbReference type="HOGENOM" id="CLU_244126_0_0_1"/>
<keyword evidence="3" id="KW-1185">Reference proteome</keyword>
<dbReference type="KEGG" id="cme:CYME_CMP113C"/>
<sequence>MPPPCFVQVHTLARRKSTPFENRLACIAALADRTPNQGIAWFVPAAEREALQITTHMLLGTVQELEAAGENPENPANAELTRQLEALIRQLEQLLTRLAATEPLPLSSALVDVVVFALSRCVVDWSAAVCTDPSYWLRTLDDELAMEEQSFRATAEQEQKALASAPPAPEHKRRPELVHMPLLRSVLAVLVALLERPAFQPATEALLRLVGAVVRVCMLAEQQPVLERCRQLDQLLIQVRTRILERLQARAEFRNATLKQLETLFQSVPGLLGCLSLISLREAAWGVPLKLLLHRSIDDLSKASGGRKHATIGAAYATWIIDTLKQLGEHPALILDPGSSANESLRLGSRVATTTQTLMSVASLIQCFRLGAECLSQASSPEVSDSAPVTRERVPGAARKRSRSAAAAASQGIASTLPRNLDSVAGESQRPRNGVAYLTTFLHHLASLPSLPDELWRCLWSSVLTDAWQFRLFTRLDSDDASVSSLLRSMVPLAAQRRLLPRLLTRLTTEPLLDPQVVSFCFFDRAATDPAVDAFRVAFVTDLGGHRDGSRLFQLLIKHCIETGQAVRWSPRLQLRMEQDLAKHWSVAQRWSLFMQLLQMLQPALEQSVRAPAASSSPEAAGCDTNRTERASLAKWSLLPLLVTSIESIASQFSAAAEALESTLGDIRDPLITDACRACWRWSRESAPQLLPELARVSLALLQLQQTMQPGLSTDSMQLLTELRSWQPDTATRSVLELWLRQLQIPAMRSHHRETSLGALWLPQRDCRLPIRQERTMLWAHAALQLVRISEERALLDAVLEMALDEPRINEWICEDVDIWELRIRPSEEQVLETPDTGLDTPHLRIRHDDSDYTTTAGCVLAFLARQHADTLRSIPCLRLVTAIPQLPRDTPKVAALVELLLCRLLCAFAQAPCSADLHPLSTWSIVHLSDLWMEANASTVAVTIPSAATSPTTTEALRTAAEAALFQCLQCVWPAEASPSKTDGSAPQTLWLRQRFLLEPFLDTLLRLLPASRVLALLERCAWTPDTWTRTPRLLLALCRMGLAYGPRFALRWTGSAALAEHLSTLWKQQLAGEDAQVPYWTHQHMGLYQELCSAFLRSLWTHPPDAWRLIYLHCCDTLLNTTNFAAGHELEPQQQQQQQQHQLLLPLLSSLQPLTPLDEIPRALRPRCWALWRRLLTERWEIPTEMPSQSLANALVTVLATCSPVWLDSQPFAGLLWIQHWLEQLARRLPRRALRFIWDCFEDTWRALSAPESQPATTQRSLGPGRTALLLSMLVLASSAEAPSAPGIPASVLDVAGEASAASAGSTQRSAAGYIEMRLGIWLTSMDAATLEAVLERLLEYRLPELQPDGSIQYDTPALWYLLRLVERLWRPLQRPERYGTAVTAAAARPRPEHLARGARFHGLGTHWRRQHQALLRVVKALLIASARALTQTGTQRRCRLVETLVRLLIALVDRSADPAGALFHPVLALALRVTEQYPGEASIATLWYAMVQQHPRLVRRVAPFLVPLLVRAWINLRQQQQQQQQHQQSSRFSVGVRERATDHRPWIDTALRNLHAILLELWSMVEERARWHVYALTPSPVLPYLHQWERDYIRQEKYRGLG</sequence>
<dbReference type="OrthoDB" id="10666278at2759"/>
<dbReference type="Proteomes" id="UP000007014">
    <property type="component" value="Chromosome 16"/>
</dbReference>
<dbReference type="GeneID" id="16996049"/>